<sequence length="242" mass="26924">MVSFSSLCSSTHNCDIRGRNICQDRIPSSHQTLSDQSLRDHLSIVQVENNQLRAQLSSQQAELNKACAALAASPDAILLRVRKLEQQNMGFVTVYNASLDEINTFQGKIVTGRNKLEGLRHKAQELVIAQGAIAEFKNSFANMENQVQELEGLFEEHNKEIADLRCSNESLVEDLVQVVQVTLNLCKSNKKAHQEVGILATSAYLVQHTDLHCSLKVVMYNVVEPHACLCMNLDKSFGLAFI</sequence>
<accession>A0A6A4GDQ6</accession>
<dbReference type="EMBL" id="ML770379">
    <property type="protein sequence ID" value="KAE9383644.1"/>
    <property type="molecule type" value="Genomic_DNA"/>
</dbReference>
<name>A0A6A4GDQ6_9AGAR</name>
<protein>
    <submittedName>
        <fullName evidence="2">Uncharacterized protein</fullName>
    </submittedName>
</protein>
<gene>
    <name evidence="2" type="ORF">BT96DRAFT_951153</name>
</gene>
<proteinExistence type="predicted"/>
<feature type="coiled-coil region" evidence="1">
    <location>
        <begin position="133"/>
        <end position="174"/>
    </location>
</feature>
<feature type="coiled-coil region" evidence="1">
    <location>
        <begin position="42"/>
        <end position="69"/>
    </location>
</feature>
<dbReference type="AlphaFoldDB" id="A0A6A4GDQ6"/>
<evidence type="ECO:0000256" key="1">
    <source>
        <dbReference type="SAM" id="Coils"/>
    </source>
</evidence>
<reference evidence="2" key="1">
    <citation type="journal article" date="2019" name="Environ. Microbiol.">
        <title>Fungal ecological strategies reflected in gene transcription - a case study of two litter decomposers.</title>
        <authorList>
            <person name="Barbi F."/>
            <person name="Kohler A."/>
            <person name="Barry K."/>
            <person name="Baskaran P."/>
            <person name="Daum C."/>
            <person name="Fauchery L."/>
            <person name="Ihrmark K."/>
            <person name="Kuo A."/>
            <person name="LaButti K."/>
            <person name="Lipzen A."/>
            <person name="Morin E."/>
            <person name="Grigoriev I.V."/>
            <person name="Henrissat B."/>
            <person name="Lindahl B."/>
            <person name="Martin F."/>
        </authorList>
    </citation>
    <scope>NUCLEOTIDE SEQUENCE</scope>
    <source>
        <strain evidence="2">JB14</strain>
    </source>
</reference>
<keyword evidence="1" id="KW-0175">Coiled coil</keyword>
<evidence type="ECO:0000313" key="2">
    <source>
        <dbReference type="EMBL" id="KAE9383644.1"/>
    </source>
</evidence>
<evidence type="ECO:0000313" key="3">
    <source>
        <dbReference type="Proteomes" id="UP000799118"/>
    </source>
</evidence>
<dbReference type="Proteomes" id="UP000799118">
    <property type="component" value="Unassembled WGS sequence"/>
</dbReference>
<organism evidence="2 3">
    <name type="scientific">Gymnopus androsaceus JB14</name>
    <dbReference type="NCBI Taxonomy" id="1447944"/>
    <lineage>
        <taxon>Eukaryota</taxon>
        <taxon>Fungi</taxon>
        <taxon>Dikarya</taxon>
        <taxon>Basidiomycota</taxon>
        <taxon>Agaricomycotina</taxon>
        <taxon>Agaricomycetes</taxon>
        <taxon>Agaricomycetidae</taxon>
        <taxon>Agaricales</taxon>
        <taxon>Marasmiineae</taxon>
        <taxon>Omphalotaceae</taxon>
        <taxon>Gymnopus</taxon>
    </lineage>
</organism>
<keyword evidence="3" id="KW-1185">Reference proteome</keyword>